<evidence type="ECO:0000313" key="3">
    <source>
        <dbReference type="Proteomes" id="UP000031036"/>
    </source>
</evidence>
<dbReference type="EMBL" id="JPKZ01002709">
    <property type="protein sequence ID" value="KHN75427.1"/>
    <property type="molecule type" value="Genomic_DNA"/>
</dbReference>
<accession>A0A0B2V1U4</accession>
<evidence type="ECO:0000313" key="2">
    <source>
        <dbReference type="EMBL" id="KHN75427.1"/>
    </source>
</evidence>
<reference evidence="2 3" key="1">
    <citation type="submission" date="2014-11" db="EMBL/GenBank/DDBJ databases">
        <title>Genetic blueprint of the zoonotic pathogen Toxocara canis.</title>
        <authorList>
            <person name="Zhu X.-Q."/>
            <person name="Korhonen P.K."/>
            <person name="Cai H."/>
            <person name="Young N.D."/>
            <person name="Nejsum P."/>
            <person name="von Samson-Himmelstjerna G."/>
            <person name="Boag P.R."/>
            <person name="Tan P."/>
            <person name="Li Q."/>
            <person name="Min J."/>
            <person name="Yang Y."/>
            <person name="Wang X."/>
            <person name="Fang X."/>
            <person name="Hall R.S."/>
            <person name="Hofmann A."/>
            <person name="Sternberg P.W."/>
            <person name="Jex A.R."/>
            <person name="Gasser R.B."/>
        </authorList>
    </citation>
    <scope>NUCLEOTIDE SEQUENCE [LARGE SCALE GENOMIC DNA]</scope>
    <source>
        <strain evidence="2">PN_DK_2014</strain>
    </source>
</reference>
<dbReference type="Proteomes" id="UP000031036">
    <property type="component" value="Unassembled WGS sequence"/>
</dbReference>
<keyword evidence="3" id="KW-1185">Reference proteome</keyword>
<comment type="caution">
    <text evidence="2">The sequence shown here is derived from an EMBL/GenBank/DDBJ whole genome shotgun (WGS) entry which is preliminary data.</text>
</comment>
<dbReference type="OrthoDB" id="5858893at2759"/>
<keyword evidence="1" id="KW-0812">Transmembrane</keyword>
<organism evidence="2 3">
    <name type="scientific">Toxocara canis</name>
    <name type="common">Canine roundworm</name>
    <dbReference type="NCBI Taxonomy" id="6265"/>
    <lineage>
        <taxon>Eukaryota</taxon>
        <taxon>Metazoa</taxon>
        <taxon>Ecdysozoa</taxon>
        <taxon>Nematoda</taxon>
        <taxon>Chromadorea</taxon>
        <taxon>Rhabditida</taxon>
        <taxon>Spirurina</taxon>
        <taxon>Ascaridomorpha</taxon>
        <taxon>Ascaridoidea</taxon>
        <taxon>Toxocaridae</taxon>
        <taxon>Toxocara</taxon>
    </lineage>
</organism>
<keyword evidence="1" id="KW-0472">Membrane</keyword>
<feature type="transmembrane region" description="Helical" evidence="1">
    <location>
        <begin position="6"/>
        <end position="22"/>
    </location>
</feature>
<evidence type="ECO:0000256" key="1">
    <source>
        <dbReference type="SAM" id="Phobius"/>
    </source>
</evidence>
<gene>
    <name evidence="2" type="ORF">Tcan_13898</name>
</gene>
<evidence type="ECO:0008006" key="4">
    <source>
        <dbReference type="Google" id="ProtNLM"/>
    </source>
</evidence>
<feature type="transmembrane region" description="Helical" evidence="1">
    <location>
        <begin position="42"/>
        <end position="66"/>
    </location>
</feature>
<name>A0A0B2V1U4_TOXCA</name>
<protein>
    <recommendedName>
        <fullName evidence="4">G_PROTEIN_RECEP_F1_2 domain-containing protein</fullName>
    </recommendedName>
</protein>
<proteinExistence type="predicted"/>
<dbReference type="AlphaFoldDB" id="A0A0B2V1U4"/>
<keyword evidence="1" id="KW-1133">Transmembrane helix</keyword>
<feature type="transmembrane region" description="Helical" evidence="1">
    <location>
        <begin position="86"/>
        <end position="110"/>
    </location>
</feature>
<sequence length="235" mass="26451">PIILCDIYTFIAIAVLLLANSFDRYLVVSIPLKYYVLSKTIVLWELIVFHILAFSVFISTIIVSAGHKENTATAECRQSAYLPENVYTALSCMRACFSTSSILVMGVVLCKLRCRHKERQAFTSDNKLAAFTTGQHSFTRLMIGSCIVTLALDVIPSSISAYAHLWQLPGVDNYTTYSRFASYLNAMNMILVTSIGQKEIREEMAKKLHIFCGVFRCSKRSRTIHAISFVESYAR</sequence>
<feature type="non-terminal residue" evidence="2">
    <location>
        <position position="1"/>
    </location>
</feature>
<dbReference type="Gene3D" id="1.20.1070.10">
    <property type="entry name" value="Rhodopsin 7-helix transmembrane proteins"/>
    <property type="match status" value="1"/>
</dbReference>
<dbReference type="SUPFAM" id="SSF81321">
    <property type="entry name" value="Family A G protein-coupled receptor-like"/>
    <property type="match status" value="1"/>
</dbReference>